<sequence>MAALPAMLAACATTTSVPVARCDQVAHQALVGQNIGAVTLPADLRQRIISPGDTLTQDHDPDRLNVFVDPKGWIARVTCG</sequence>
<reference evidence="1 2" key="1">
    <citation type="submission" date="2021-01" db="EMBL/GenBank/DDBJ databases">
        <title>Biogeographic distribution of Paracoccus.</title>
        <authorList>
            <person name="Hollensteiner J."/>
            <person name="Leineberger J."/>
            <person name="Brinkhoff T."/>
            <person name="Daniel R."/>
        </authorList>
    </citation>
    <scope>NUCLEOTIDE SEQUENCE [LARGE SCALE GENOMIC DNA]</scope>
    <source>
        <strain evidence="1 2">LMG25392</strain>
    </source>
</reference>
<organism evidence="1 2">
    <name type="scientific">Paracoccus stylophorae</name>
    <dbReference type="NCBI Taxonomy" id="659350"/>
    <lineage>
        <taxon>Bacteria</taxon>
        <taxon>Pseudomonadati</taxon>
        <taxon>Pseudomonadota</taxon>
        <taxon>Alphaproteobacteria</taxon>
        <taxon>Rhodobacterales</taxon>
        <taxon>Paracoccaceae</taxon>
        <taxon>Paracoccus</taxon>
    </lineage>
</organism>
<evidence type="ECO:0000313" key="1">
    <source>
        <dbReference type="EMBL" id="WCR11754.1"/>
    </source>
</evidence>
<keyword evidence="2" id="KW-1185">Reference proteome</keyword>
<proteinExistence type="predicted"/>
<evidence type="ECO:0000313" key="2">
    <source>
        <dbReference type="Proteomes" id="UP001218412"/>
    </source>
</evidence>
<dbReference type="RefSeq" id="WP_272859871.1">
    <property type="nucleotide sequence ID" value="NZ_CP067134.1"/>
</dbReference>
<name>A0ABY7SXW5_9RHOB</name>
<protein>
    <recommendedName>
        <fullName evidence="3">Peptidase inhibitor I78 family protein</fullName>
    </recommendedName>
</protein>
<dbReference type="InterPro" id="IPR021719">
    <property type="entry name" value="Prot_inh_I78"/>
</dbReference>
<accession>A0ABY7SXW5</accession>
<gene>
    <name evidence="1" type="ORF">JHW45_05120</name>
</gene>
<dbReference type="Gene3D" id="3.30.10.10">
    <property type="entry name" value="Trypsin Inhibitor V, subunit A"/>
    <property type="match status" value="1"/>
</dbReference>
<dbReference type="EMBL" id="CP067134">
    <property type="protein sequence ID" value="WCR11754.1"/>
    <property type="molecule type" value="Genomic_DNA"/>
</dbReference>
<dbReference type="Pfam" id="PF11720">
    <property type="entry name" value="Inhibitor_I78"/>
    <property type="match status" value="1"/>
</dbReference>
<dbReference type="Proteomes" id="UP001218412">
    <property type="component" value="Chromosome"/>
</dbReference>
<evidence type="ECO:0008006" key="3">
    <source>
        <dbReference type="Google" id="ProtNLM"/>
    </source>
</evidence>